<dbReference type="SMART" id="SM00530">
    <property type="entry name" value="HTH_XRE"/>
    <property type="match status" value="1"/>
</dbReference>
<keyword evidence="4" id="KW-1185">Reference proteome</keyword>
<protein>
    <submittedName>
        <fullName evidence="3">Transcriptional regulator</fullName>
    </submittedName>
</protein>
<dbReference type="CDD" id="cd00093">
    <property type="entry name" value="HTH_XRE"/>
    <property type="match status" value="1"/>
</dbReference>
<dbReference type="Gene3D" id="1.10.260.40">
    <property type="entry name" value="lambda repressor-like DNA-binding domains"/>
    <property type="match status" value="1"/>
</dbReference>
<organism evidence="3 4">
    <name type="scientific">Streptacidiphilus pinicola</name>
    <dbReference type="NCBI Taxonomy" id="2219663"/>
    <lineage>
        <taxon>Bacteria</taxon>
        <taxon>Bacillati</taxon>
        <taxon>Actinomycetota</taxon>
        <taxon>Actinomycetes</taxon>
        <taxon>Kitasatosporales</taxon>
        <taxon>Streptomycetaceae</taxon>
        <taxon>Streptacidiphilus</taxon>
    </lineage>
</organism>
<dbReference type="AlphaFoldDB" id="A0A2X0JA87"/>
<dbReference type="RefSeq" id="WP_111499194.1">
    <property type="nucleotide sequence ID" value="NZ_QKYN01000011.1"/>
</dbReference>
<dbReference type="OrthoDB" id="5196639at2"/>
<evidence type="ECO:0000256" key="1">
    <source>
        <dbReference type="SAM" id="MobiDB-lite"/>
    </source>
</evidence>
<dbReference type="PROSITE" id="PS50943">
    <property type="entry name" value="HTH_CROC1"/>
    <property type="match status" value="1"/>
</dbReference>
<feature type="domain" description="HTH cro/C1-type" evidence="2">
    <location>
        <begin position="21"/>
        <end position="74"/>
    </location>
</feature>
<comment type="caution">
    <text evidence="3">The sequence shown here is derived from an EMBL/GenBank/DDBJ whole genome shotgun (WGS) entry which is preliminary data.</text>
</comment>
<evidence type="ECO:0000259" key="2">
    <source>
        <dbReference type="PROSITE" id="PS50943"/>
    </source>
</evidence>
<evidence type="ECO:0000313" key="3">
    <source>
        <dbReference type="EMBL" id="RAG87146.1"/>
    </source>
</evidence>
<gene>
    <name evidence="3" type="ORF">DN069_02900</name>
</gene>
<feature type="region of interest" description="Disordered" evidence="1">
    <location>
        <begin position="87"/>
        <end position="108"/>
    </location>
</feature>
<dbReference type="InterPro" id="IPR001387">
    <property type="entry name" value="Cro/C1-type_HTH"/>
</dbReference>
<evidence type="ECO:0000313" key="4">
    <source>
        <dbReference type="Proteomes" id="UP000248889"/>
    </source>
</evidence>
<dbReference type="EMBL" id="QKYN01000011">
    <property type="protein sequence ID" value="RAG87146.1"/>
    <property type="molecule type" value="Genomic_DNA"/>
</dbReference>
<accession>A0A2X0JA87</accession>
<sequence>MVRIPLTPEQVEAGRRLGALLREARAGRDPELIARTAGISPETLRKIEAGRMPSPGFGTIVGLCEALQLPVQTAARIWLGAADQQSAQAGHAGHAAHTAPAVAEQLAG</sequence>
<dbReference type="GO" id="GO:0003677">
    <property type="term" value="F:DNA binding"/>
    <property type="evidence" value="ECO:0007669"/>
    <property type="project" value="InterPro"/>
</dbReference>
<dbReference type="InterPro" id="IPR010982">
    <property type="entry name" value="Lambda_DNA-bd_dom_sf"/>
</dbReference>
<reference evidence="3 4" key="1">
    <citation type="submission" date="2018-06" db="EMBL/GenBank/DDBJ databases">
        <title>Streptacidiphilus pinicola sp. nov., isolated from pine grove soil.</title>
        <authorList>
            <person name="Roh S.G."/>
            <person name="Park S."/>
            <person name="Kim M.-K."/>
            <person name="Yun B.-R."/>
            <person name="Park J."/>
            <person name="Kim M.J."/>
            <person name="Kim Y.S."/>
            <person name="Kim S.B."/>
        </authorList>
    </citation>
    <scope>NUCLEOTIDE SEQUENCE [LARGE SCALE GENOMIC DNA]</scope>
    <source>
        <strain evidence="3 4">MMS16-CNU450</strain>
    </source>
</reference>
<dbReference type="Pfam" id="PF13560">
    <property type="entry name" value="HTH_31"/>
    <property type="match status" value="1"/>
</dbReference>
<dbReference type="SUPFAM" id="SSF47413">
    <property type="entry name" value="lambda repressor-like DNA-binding domains"/>
    <property type="match status" value="1"/>
</dbReference>
<name>A0A2X0JA87_9ACTN</name>
<dbReference type="Proteomes" id="UP000248889">
    <property type="component" value="Unassembled WGS sequence"/>
</dbReference>
<proteinExistence type="predicted"/>